<dbReference type="PANTHER" id="PTHR44489">
    <property type="match status" value="1"/>
</dbReference>
<evidence type="ECO:0000256" key="5">
    <source>
        <dbReference type="ARBA" id="ARBA00022833"/>
    </source>
</evidence>
<keyword evidence="3" id="KW-0677">Repeat</keyword>
<name>A0A5A7UMJ3_CUCMM</name>
<dbReference type="GO" id="GO:0005524">
    <property type="term" value="F:ATP binding"/>
    <property type="evidence" value="ECO:0007669"/>
    <property type="project" value="InterPro"/>
</dbReference>
<dbReference type="Gene3D" id="2.130.10.10">
    <property type="entry name" value="YVTN repeat-like/Quinoprotein amine dehydrogenase"/>
    <property type="match status" value="2"/>
</dbReference>
<dbReference type="SUPFAM" id="SSF56112">
    <property type="entry name" value="Protein kinase-like (PK-like)"/>
    <property type="match status" value="1"/>
</dbReference>
<dbReference type="InterPro" id="IPR027370">
    <property type="entry name" value="Znf-RING_euk"/>
</dbReference>
<keyword evidence="4 6" id="KW-0863">Zinc-finger</keyword>
<dbReference type="Gene3D" id="1.10.510.10">
    <property type="entry name" value="Transferase(Phosphotransferase) domain 1"/>
    <property type="match status" value="1"/>
</dbReference>
<feature type="domain" description="Protein kinase" evidence="8">
    <location>
        <begin position="129"/>
        <end position="466"/>
    </location>
</feature>
<sequence length="835" mass="92853">MEFPECPVCLQTYDGESIVPRVLSCGHSACGTCLENLPQRFPETIRCPACNVLVKFPSQGASALPKNIDLLRLCPEPNAGEQISKKSVKRPIHQTHEFFPRLWPDEFYRAWKHWVLPRDAVSIERCDAVDGLERLLLGRIGPVSDSSFPITVGEDRTVSLVRIVSLPCSNSDCLFKFSYTSMVLKCLNELKDEERNELGLILGAGFVNSGRVGRTFGLWGNLEDGFLYLVCERRNENLVEMINNWIKKLDFGNKVCLNKDDLLSFAMIATELCEAIIAMHSLRLSTGFLSLSCFSLGVFGSVCVDINGVLVMGKTVWETVMEAVSSGSKLHVKELGMLISNLIKKEAFVPPEVLLKLLHKEDVVLECSTTLCSVGNECDIWSLVLVLLSLLLGKDCFKETLGSVEESHSDCSAFYGSWVEKLSSCLDTKFGLEYASLKQTLCRSLDFDPENRPNVVELLRCCRELIVSSELDALSSLKLVVNEYSAESADHCLVLGDLIRLPNKLIETHRDDMDQITEEKTTKDFVDGISVGMVKSRDMLGHRDSVTGLVVGGDHLFSSSYDKTVQAWSLQDFSHVHTFIGHEHRIMDLVYIDEEQPLCASADIGGGIYVWSVALPLKQDPLKKWYEEKDWRYDGIHALAYSSNGYLYTGGGDKSVKAWSLKDGTLSGSMHGHKSVVSALVASNGVLYSGSWDGTVRLWSLANRSQLAVLGEESSGSLGSVLRLTAEMNILVATHENGSIKVWRNDVFMETMKLHDGAIFATSMLGKQLVTGGRDKAVNVQELFANELEIDCRHLGSIPTNSTVTALLCWQDKLYVGFADRCIIMENDTYFKWVW</sequence>
<dbReference type="InterPro" id="IPR015943">
    <property type="entry name" value="WD40/YVTN_repeat-like_dom_sf"/>
</dbReference>
<dbReference type="EMBL" id="SSTE01007279">
    <property type="protein sequence ID" value="KAA0057072.1"/>
    <property type="molecule type" value="Genomic_DNA"/>
</dbReference>
<organism evidence="10 11">
    <name type="scientific">Cucumis melo var. makuwa</name>
    <name type="common">Oriental melon</name>
    <dbReference type="NCBI Taxonomy" id="1194695"/>
    <lineage>
        <taxon>Eukaryota</taxon>
        <taxon>Viridiplantae</taxon>
        <taxon>Streptophyta</taxon>
        <taxon>Embryophyta</taxon>
        <taxon>Tracheophyta</taxon>
        <taxon>Spermatophyta</taxon>
        <taxon>Magnoliopsida</taxon>
        <taxon>eudicotyledons</taxon>
        <taxon>Gunneridae</taxon>
        <taxon>Pentapetalae</taxon>
        <taxon>rosids</taxon>
        <taxon>fabids</taxon>
        <taxon>Cucurbitales</taxon>
        <taxon>Cucurbitaceae</taxon>
        <taxon>Benincaseae</taxon>
        <taxon>Cucumis</taxon>
    </lineage>
</organism>
<dbReference type="InterPro" id="IPR011009">
    <property type="entry name" value="Kinase-like_dom_sf"/>
</dbReference>
<dbReference type="PRINTS" id="PR00320">
    <property type="entry name" value="GPROTEINBRPT"/>
</dbReference>
<dbReference type="Pfam" id="PF13445">
    <property type="entry name" value="zf-RING_UBOX"/>
    <property type="match status" value="1"/>
</dbReference>
<dbReference type="InterPro" id="IPR020472">
    <property type="entry name" value="WD40_PAC1"/>
</dbReference>
<evidence type="ECO:0000256" key="4">
    <source>
        <dbReference type="ARBA" id="ARBA00022771"/>
    </source>
</evidence>
<feature type="repeat" description="WD" evidence="7">
    <location>
        <begin position="670"/>
        <end position="709"/>
    </location>
</feature>
<dbReference type="PROSITE" id="PS50089">
    <property type="entry name" value="ZF_RING_2"/>
    <property type="match status" value="1"/>
</dbReference>
<dbReference type="InterPro" id="IPR001680">
    <property type="entry name" value="WD40_rpt"/>
</dbReference>
<proteinExistence type="predicted"/>
<evidence type="ECO:0000256" key="2">
    <source>
        <dbReference type="ARBA" id="ARBA00022723"/>
    </source>
</evidence>
<dbReference type="Pfam" id="PF00400">
    <property type="entry name" value="WD40"/>
    <property type="match status" value="3"/>
</dbReference>
<dbReference type="InterPro" id="IPR044715">
    <property type="entry name" value="WDR86-like"/>
</dbReference>
<dbReference type="STRING" id="1194695.A0A5A7UMJ3"/>
<protein>
    <submittedName>
        <fullName evidence="10">Protein translocase subunit SECA2</fullName>
    </submittedName>
</protein>
<dbReference type="InterPro" id="IPR001841">
    <property type="entry name" value="Znf_RING"/>
</dbReference>
<accession>A0A5A7UMJ3</accession>
<comment type="caution">
    <text evidence="10">The sequence shown here is derived from an EMBL/GenBank/DDBJ whole genome shotgun (WGS) entry which is preliminary data.</text>
</comment>
<dbReference type="SMART" id="SM00320">
    <property type="entry name" value="WD40"/>
    <property type="match status" value="6"/>
</dbReference>
<dbReference type="InterPro" id="IPR000719">
    <property type="entry name" value="Prot_kinase_dom"/>
</dbReference>
<keyword evidence="1 7" id="KW-0853">WD repeat</keyword>
<dbReference type="Gene3D" id="3.30.40.10">
    <property type="entry name" value="Zinc/RING finger domain, C3HC4 (zinc finger)"/>
    <property type="match status" value="1"/>
</dbReference>
<dbReference type="InterPro" id="IPR036322">
    <property type="entry name" value="WD40_repeat_dom_sf"/>
</dbReference>
<evidence type="ECO:0000256" key="1">
    <source>
        <dbReference type="ARBA" id="ARBA00022574"/>
    </source>
</evidence>
<evidence type="ECO:0000259" key="8">
    <source>
        <dbReference type="PROSITE" id="PS50011"/>
    </source>
</evidence>
<dbReference type="GO" id="GO:0008270">
    <property type="term" value="F:zinc ion binding"/>
    <property type="evidence" value="ECO:0007669"/>
    <property type="project" value="UniProtKB-KW"/>
</dbReference>
<dbReference type="PANTHER" id="PTHR44489:SF11">
    <property type="entry name" value="WD REPEAT DOMAIN 86"/>
    <property type="match status" value="1"/>
</dbReference>
<dbReference type="PROSITE" id="PS50294">
    <property type="entry name" value="WD_REPEATS_REGION"/>
    <property type="match status" value="1"/>
</dbReference>
<dbReference type="SUPFAM" id="SSF50978">
    <property type="entry name" value="WD40 repeat-like"/>
    <property type="match status" value="1"/>
</dbReference>
<evidence type="ECO:0000313" key="11">
    <source>
        <dbReference type="Proteomes" id="UP000321393"/>
    </source>
</evidence>
<evidence type="ECO:0000256" key="3">
    <source>
        <dbReference type="ARBA" id="ARBA00022737"/>
    </source>
</evidence>
<evidence type="ECO:0000256" key="7">
    <source>
        <dbReference type="PROSITE-ProRule" id="PRU00221"/>
    </source>
</evidence>
<evidence type="ECO:0000259" key="9">
    <source>
        <dbReference type="PROSITE" id="PS50089"/>
    </source>
</evidence>
<dbReference type="InterPro" id="IPR013083">
    <property type="entry name" value="Znf_RING/FYVE/PHD"/>
</dbReference>
<dbReference type="Proteomes" id="UP000321393">
    <property type="component" value="Unassembled WGS sequence"/>
</dbReference>
<dbReference type="SUPFAM" id="SSF57850">
    <property type="entry name" value="RING/U-box"/>
    <property type="match status" value="1"/>
</dbReference>
<reference evidence="10 11" key="1">
    <citation type="submission" date="2019-08" db="EMBL/GenBank/DDBJ databases">
        <title>Draft genome sequences of two oriental melons (Cucumis melo L. var makuwa).</title>
        <authorList>
            <person name="Kwon S.-Y."/>
        </authorList>
    </citation>
    <scope>NUCLEOTIDE SEQUENCE [LARGE SCALE GENOMIC DNA]</scope>
    <source>
        <strain evidence="11">cv. SW 3</strain>
        <tissue evidence="10">Leaf</tissue>
    </source>
</reference>
<dbReference type="OrthoDB" id="674604at2759"/>
<feature type="repeat" description="WD" evidence="7">
    <location>
        <begin position="539"/>
        <end position="578"/>
    </location>
</feature>
<dbReference type="AlphaFoldDB" id="A0A5A7UMJ3"/>
<keyword evidence="5" id="KW-0862">Zinc</keyword>
<dbReference type="PROSITE" id="PS50011">
    <property type="entry name" value="PROTEIN_KINASE_DOM"/>
    <property type="match status" value="1"/>
</dbReference>
<feature type="domain" description="RING-type" evidence="9">
    <location>
        <begin position="6"/>
        <end position="51"/>
    </location>
</feature>
<evidence type="ECO:0000256" key="6">
    <source>
        <dbReference type="PROSITE-ProRule" id="PRU00175"/>
    </source>
</evidence>
<keyword evidence="2" id="KW-0479">Metal-binding</keyword>
<dbReference type="CDD" id="cd16587">
    <property type="entry name" value="RING-HC_TRIM32_C-VII"/>
    <property type="match status" value="1"/>
</dbReference>
<evidence type="ECO:0000313" key="10">
    <source>
        <dbReference type="EMBL" id="KAA0057072.1"/>
    </source>
</evidence>
<gene>
    <name evidence="10" type="ORF">E6C27_scaffold96G002630</name>
</gene>
<dbReference type="GO" id="GO:0004672">
    <property type="term" value="F:protein kinase activity"/>
    <property type="evidence" value="ECO:0007669"/>
    <property type="project" value="InterPro"/>
</dbReference>
<dbReference type="SMART" id="SM00184">
    <property type="entry name" value="RING"/>
    <property type="match status" value="1"/>
</dbReference>
<dbReference type="PROSITE" id="PS50082">
    <property type="entry name" value="WD_REPEATS_2"/>
    <property type="match status" value="2"/>
</dbReference>